<dbReference type="InterPro" id="IPR016181">
    <property type="entry name" value="Acyl_CoA_acyltransferase"/>
</dbReference>
<gene>
    <name evidence="1" type="ORF">A6A05_10000</name>
</gene>
<keyword evidence="2" id="KW-1185">Reference proteome</keyword>
<dbReference type="AlphaFoldDB" id="A0A178MVM9"/>
<sequence>MNRVLRPATLADGAEATELLRRLGLVMPSGEQAVAAHWRRLWLDNPALSHDGADPLPGWVLEADGRMVGFFANYAQTYWQGDQRLTVAIASQWGVEKPHRDATGLLSDAYFAQPNVDMILVTTGIKATGRLFQRYGGLPVPQPGLDRVRFWVTDAGAFLAASLRKKGWPGAGPARHLRLPVGLTWPGAPRRAVTVDSTATFDSRFDRLFAAKRRERPDQLFADRTAPSLAWHVLPHADRDGLRVLAIDRPGELDGYAILIRDDAKAIGLTRWRLADLLVREDDPAMVADLVGAAVRLAAAEGAALLEVGGVAQPLQATIMGLGGLTRPLPTWPCYYRTCTEQSDVGAWYLTAYDGDTVLF</sequence>
<dbReference type="EMBL" id="LWQU01000126">
    <property type="protein sequence ID" value="OAN53087.1"/>
    <property type="molecule type" value="Genomic_DNA"/>
</dbReference>
<evidence type="ECO:0000313" key="2">
    <source>
        <dbReference type="Proteomes" id="UP000078543"/>
    </source>
</evidence>
<dbReference type="Proteomes" id="UP000078543">
    <property type="component" value="Unassembled WGS sequence"/>
</dbReference>
<dbReference type="RefSeq" id="WP_068498952.1">
    <property type="nucleotide sequence ID" value="NZ_LWQU01000126.1"/>
</dbReference>
<proteinExistence type="predicted"/>
<protein>
    <submittedName>
        <fullName evidence="1">Uncharacterized protein</fullName>
    </submittedName>
</protein>
<dbReference type="SUPFAM" id="SSF55729">
    <property type="entry name" value="Acyl-CoA N-acyltransferases (Nat)"/>
    <property type="match status" value="1"/>
</dbReference>
<comment type="caution">
    <text evidence="1">The sequence shown here is derived from an EMBL/GenBank/DDBJ whole genome shotgun (WGS) entry which is preliminary data.</text>
</comment>
<organism evidence="1 2">
    <name type="scientific">Magnetospirillum moscoviense</name>
    <dbReference type="NCBI Taxonomy" id="1437059"/>
    <lineage>
        <taxon>Bacteria</taxon>
        <taxon>Pseudomonadati</taxon>
        <taxon>Pseudomonadota</taxon>
        <taxon>Alphaproteobacteria</taxon>
        <taxon>Rhodospirillales</taxon>
        <taxon>Rhodospirillaceae</taxon>
        <taxon>Magnetospirillum</taxon>
    </lineage>
</organism>
<dbReference type="OrthoDB" id="8180898at2"/>
<name>A0A178MVM9_9PROT</name>
<accession>A0A178MVM9</accession>
<dbReference type="STRING" id="1437059.A6A05_10000"/>
<evidence type="ECO:0000313" key="1">
    <source>
        <dbReference type="EMBL" id="OAN53087.1"/>
    </source>
</evidence>
<reference evidence="1 2" key="1">
    <citation type="submission" date="2016-04" db="EMBL/GenBank/DDBJ databases">
        <title>Draft genome sequence of freshwater magnetotactic bacteria Magnetospirillum marisnigri SP-1 and Magnetospirillum moscoviense BB-1.</title>
        <authorList>
            <person name="Koziaeva V."/>
            <person name="Dziuba M.V."/>
            <person name="Ivanov T.M."/>
            <person name="Kuznetsov B."/>
            <person name="Grouzdev D.S."/>
        </authorList>
    </citation>
    <scope>NUCLEOTIDE SEQUENCE [LARGE SCALE GENOMIC DNA]</scope>
    <source>
        <strain evidence="1 2">BB-1</strain>
    </source>
</reference>